<dbReference type="AlphaFoldDB" id="A0A8J2KED2"/>
<evidence type="ECO:0000256" key="1">
    <source>
        <dbReference type="SAM" id="MobiDB-lite"/>
    </source>
</evidence>
<name>A0A8J2KED2_9HEXA</name>
<evidence type="ECO:0000313" key="2">
    <source>
        <dbReference type="EMBL" id="CAG7815138.1"/>
    </source>
</evidence>
<sequence length="190" mass="21927">MYSEIVTVRERVDSGDDSDREEEQLRQHHPISSSFVFQGKEKSEDWFSDHHHQHMDGDRLFCAHLSICSDPVRDHGACNYVVVSTTLSLPERMWNSLRATICIYLGRSQDLEIRKEELGLQKGKADEKASDDPITRDERGWCEAKLNGDGGYESGWRRKEEEKVVVWKMRLSNSVEMIPALVLLIGVHRQ</sequence>
<evidence type="ECO:0000313" key="3">
    <source>
        <dbReference type="Proteomes" id="UP000708208"/>
    </source>
</evidence>
<proteinExistence type="predicted"/>
<dbReference type="EMBL" id="CAJVCH010336915">
    <property type="protein sequence ID" value="CAG7815138.1"/>
    <property type="molecule type" value="Genomic_DNA"/>
</dbReference>
<gene>
    <name evidence="2" type="ORF">AFUS01_LOCUS25836</name>
</gene>
<comment type="caution">
    <text evidence="2">The sequence shown here is derived from an EMBL/GenBank/DDBJ whole genome shotgun (WGS) entry which is preliminary data.</text>
</comment>
<organism evidence="2 3">
    <name type="scientific">Allacma fusca</name>
    <dbReference type="NCBI Taxonomy" id="39272"/>
    <lineage>
        <taxon>Eukaryota</taxon>
        <taxon>Metazoa</taxon>
        <taxon>Ecdysozoa</taxon>
        <taxon>Arthropoda</taxon>
        <taxon>Hexapoda</taxon>
        <taxon>Collembola</taxon>
        <taxon>Symphypleona</taxon>
        <taxon>Sminthuridae</taxon>
        <taxon>Allacma</taxon>
    </lineage>
</organism>
<feature type="region of interest" description="Disordered" evidence="1">
    <location>
        <begin position="10"/>
        <end position="31"/>
    </location>
</feature>
<reference evidence="2" key="1">
    <citation type="submission" date="2021-06" db="EMBL/GenBank/DDBJ databases">
        <authorList>
            <person name="Hodson N. C."/>
            <person name="Mongue J. A."/>
            <person name="Jaron S. K."/>
        </authorList>
    </citation>
    <scope>NUCLEOTIDE SEQUENCE</scope>
</reference>
<accession>A0A8J2KED2</accession>
<keyword evidence="3" id="KW-1185">Reference proteome</keyword>
<protein>
    <submittedName>
        <fullName evidence="2">Uncharacterized protein</fullName>
    </submittedName>
</protein>
<dbReference type="Proteomes" id="UP000708208">
    <property type="component" value="Unassembled WGS sequence"/>
</dbReference>